<dbReference type="GO" id="GO:0009396">
    <property type="term" value="P:folic acid-containing compound biosynthetic process"/>
    <property type="evidence" value="ECO:0007669"/>
    <property type="project" value="TreeGrafter"/>
</dbReference>
<evidence type="ECO:0000256" key="1">
    <source>
        <dbReference type="ARBA" id="ARBA00010638"/>
    </source>
</evidence>
<keyword evidence="5" id="KW-0460">Magnesium</keyword>
<feature type="binding site" evidence="4">
    <location>
        <begin position="11"/>
        <end position="15"/>
    </location>
    <ligand>
        <name>ATP</name>
        <dbReference type="ChEBI" id="CHEBI:30616"/>
    </ligand>
</feature>
<dbReference type="OrthoDB" id="9801938at2"/>
<protein>
    <recommendedName>
        <fullName evidence="5">5-formyltetrahydrofolate cyclo-ligase</fullName>
        <ecNumber evidence="5">6.3.3.2</ecNumber>
    </recommendedName>
</protein>
<sequence>MNIFPSLNVDKKSLRHWALQQRAQIPPAQRERRSFDLHRLLHEHPRFQAAQVLLLYGSMGSELNTWPLLRATLKLGRSLVLPRIDRDTLMLYRVRDLDTELGPPGLWGLREPLPHLCDPVRPETLDFVLVPGLLFDRRGGRLGYGGGYYDRLLPQASHAWRLALAFREQCVDEVPREPHDLPIHEGLNDAGTFFVTTEHP</sequence>
<evidence type="ECO:0000256" key="5">
    <source>
        <dbReference type="RuleBase" id="RU361279"/>
    </source>
</evidence>
<dbReference type="PATRIC" id="fig|1789004.3.peg.479"/>
<evidence type="ECO:0000313" key="6">
    <source>
        <dbReference type="EMBL" id="KXW58958.1"/>
    </source>
</evidence>
<dbReference type="EMBL" id="LRRD01000007">
    <property type="protein sequence ID" value="KXW58958.1"/>
    <property type="molecule type" value="Genomic_DNA"/>
</dbReference>
<dbReference type="EC" id="6.3.3.2" evidence="5"/>
<accession>A0A149W0I7</accession>
<feature type="binding site" evidence="4">
    <location>
        <begin position="141"/>
        <end position="149"/>
    </location>
    <ligand>
        <name>ATP</name>
        <dbReference type="ChEBI" id="CHEBI:30616"/>
    </ligand>
</feature>
<dbReference type="NCBIfam" id="TIGR02727">
    <property type="entry name" value="MTHFS_bact"/>
    <property type="match status" value="1"/>
</dbReference>
<dbReference type="GO" id="GO:0035999">
    <property type="term" value="P:tetrahydrofolate interconversion"/>
    <property type="evidence" value="ECO:0007669"/>
    <property type="project" value="TreeGrafter"/>
</dbReference>
<evidence type="ECO:0000256" key="3">
    <source>
        <dbReference type="ARBA" id="ARBA00022840"/>
    </source>
</evidence>
<proteinExistence type="inferred from homology"/>
<dbReference type="STRING" id="1789004.FEMY_04800"/>
<reference evidence="6 7" key="1">
    <citation type="submission" date="2016-01" db="EMBL/GenBank/DDBJ databases">
        <title>Genome sequence of the acidophilic iron oxidising Ferrovum strain Z-31.</title>
        <authorList>
            <person name="Poehlein A."/>
            <person name="Ullrich S.R."/>
            <person name="Schloemann M."/>
            <person name="Muehling M."/>
            <person name="Daniel R."/>
        </authorList>
    </citation>
    <scope>NUCLEOTIDE SEQUENCE [LARGE SCALE GENOMIC DNA]</scope>
    <source>
        <strain evidence="6 7">Z-31</strain>
    </source>
</reference>
<dbReference type="Gene3D" id="3.40.50.10420">
    <property type="entry name" value="NagB/RpiA/CoA transferase-like"/>
    <property type="match status" value="1"/>
</dbReference>
<feature type="binding site" evidence="4">
    <location>
        <position position="62"/>
    </location>
    <ligand>
        <name>substrate</name>
    </ligand>
</feature>
<dbReference type="PANTHER" id="PTHR23407:SF1">
    <property type="entry name" value="5-FORMYLTETRAHYDROFOLATE CYCLO-LIGASE"/>
    <property type="match status" value="1"/>
</dbReference>
<organism evidence="6 7">
    <name type="scientific">Ferrovum myxofaciens</name>
    <dbReference type="NCBI Taxonomy" id="416213"/>
    <lineage>
        <taxon>Bacteria</taxon>
        <taxon>Pseudomonadati</taxon>
        <taxon>Pseudomonadota</taxon>
        <taxon>Betaproteobacteria</taxon>
        <taxon>Ferrovales</taxon>
        <taxon>Ferrovaceae</taxon>
        <taxon>Ferrovum</taxon>
    </lineage>
</organism>
<comment type="caution">
    <text evidence="6">The sequence shown here is derived from an EMBL/GenBank/DDBJ whole genome shotgun (WGS) entry which is preliminary data.</text>
</comment>
<keyword evidence="6" id="KW-0436">Ligase</keyword>
<keyword evidence="7" id="KW-1185">Reference proteome</keyword>
<dbReference type="GO" id="GO:0005524">
    <property type="term" value="F:ATP binding"/>
    <property type="evidence" value="ECO:0007669"/>
    <property type="project" value="UniProtKB-KW"/>
</dbReference>
<keyword evidence="5" id="KW-0479">Metal-binding</keyword>
<dbReference type="Pfam" id="PF01812">
    <property type="entry name" value="5-FTHF_cyc-lig"/>
    <property type="match status" value="1"/>
</dbReference>
<dbReference type="AlphaFoldDB" id="A0A149W0I7"/>
<keyword evidence="2 4" id="KW-0547">Nucleotide-binding</keyword>
<dbReference type="InterPro" id="IPR037171">
    <property type="entry name" value="NagB/RpiA_transferase-like"/>
</dbReference>
<dbReference type="GeneID" id="301708719"/>
<comment type="catalytic activity">
    <reaction evidence="5">
        <text>(6S)-5-formyl-5,6,7,8-tetrahydrofolate + ATP = (6R)-5,10-methenyltetrahydrofolate + ADP + phosphate</text>
        <dbReference type="Rhea" id="RHEA:10488"/>
        <dbReference type="ChEBI" id="CHEBI:30616"/>
        <dbReference type="ChEBI" id="CHEBI:43474"/>
        <dbReference type="ChEBI" id="CHEBI:57455"/>
        <dbReference type="ChEBI" id="CHEBI:57457"/>
        <dbReference type="ChEBI" id="CHEBI:456216"/>
        <dbReference type="EC" id="6.3.3.2"/>
    </reaction>
</comment>
<dbReference type="PIRSF" id="PIRSF006806">
    <property type="entry name" value="FTHF_cligase"/>
    <property type="match status" value="1"/>
</dbReference>
<dbReference type="InterPro" id="IPR002698">
    <property type="entry name" value="FTHF_cligase"/>
</dbReference>
<comment type="similarity">
    <text evidence="1 5">Belongs to the 5-formyltetrahydrofolate cyclo-ligase family.</text>
</comment>
<evidence type="ECO:0000256" key="2">
    <source>
        <dbReference type="ARBA" id="ARBA00022741"/>
    </source>
</evidence>
<dbReference type="GO" id="GO:0030272">
    <property type="term" value="F:5-formyltetrahydrofolate cyclo-ligase activity"/>
    <property type="evidence" value="ECO:0007669"/>
    <property type="project" value="UniProtKB-EC"/>
</dbReference>
<dbReference type="Proteomes" id="UP000075653">
    <property type="component" value="Unassembled WGS sequence"/>
</dbReference>
<evidence type="ECO:0000313" key="7">
    <source>
        <dbReference type="Proteomes" id="UP000075653"/>
    </source>
</evidence>
<comment type="cofactor">
    <cofactor evidence="5">
        <name>Mg(2+)</name>
        <dbReference type="ChEBI" id="CHEBI:18420"/>
    </cofactor>
</comment>
<keyword evidence="3 4" id="KW-0067">ATP-binding</keyword>
<gene>
    <name evidence="6" type="ORF">FEMY_04800</name>
</gene>
<dbReference type="RefSeq" id="WP_035417077.1">
    <property type="nucleotide sequence ID" value="NZ_CP053676.1"/>
</dbReference>
<dbReference type="PANTHER" id="PTHR23407">
    <property type="entry name" value="ATPASE INHIBITOR/5-FORMYLTETRAHYDROFOLATE CYCLO-LIGASE"/>
    <property type="match status" value="1"/>
</dbReference>
<dbReference type="InterPro" id="IPR024185">
    <property type="entry name" value="FTHF_cligase-like_sf"/>
</dbReference>
<name>A0A149W0I7_9PROT</name>
<dbReference type="GO" id="GO:0046872">
    <property type="term" value="F:metal ion binding"/>
    <property type="evidence" value="ECO:0007669"/>
    <property type="project" value="UniProtKB-KW"/>
</dbReference>
<dbReference type="SUPFAM" id="SSF100950">
    <property type="entry name" value="NagB/RpiA/CoA transferase-like"/>
    <property type="match status" value="1"/>
</dbReference>
<evidence type="ECO:0000256" key="4">
    <source>
        <dbReference type="PIRSR" id="PIRSR006806-1"/>
    </source>
</evidence>